<keyword evidence="5" id="KW-1185">Reference proteome</keyword>
<reference evidence="4" key="1">
    <citation type="journal article" date="2020" name="Stud. Mycol.">
        <title>101 Dothideomycetes genomes: a test case for predicting lifestyles and emergence of pathogens.</title>
        <authorList>
            <person name="Haridas S."/>
            <person name="Albert R."/>
            <person name="Binder M."/>
            <person name="Bloem J."/>
            <person name="Labutti K."/>
            <person name="Salamov A."/>
            <person name="Andreopoulos B."/>
            <person name="Baker S."/>
            <person name="Barry K."/>
            <person name="Bills G."/>
            <person name="Bluhm B."/>
            <person name="Cannon C."/>
            <person name="Castanera R."/>
            <person name="Culley D."/>
            <person name="Daum C."/>
            <person name="Ezra D."/>
            <person name="Gonzalez J."/>
            <person name="Henrissat B."/>
            <person name="Kuo A."/>
            <person name="Liang C."/>
            <person name="Lipzen A."/>
            <person name="Lutzoni F."/>
            <person name="Magnuson J."/>
            <person name="Mondo S."/>
            <person name="Nolan M."/>
            <person name="Ohm R."/>
            <person name="Pangilinan J."/>
            <person name="Park H.-J."/>
            <person name="Ramirez L."/>
            <person name="Alfaro M."/>
            <person name="Sun H."/>
            <person name="Tritt A."/>
            <person name="Yoshinaga Y."/>
            <person name="Zwiers L.-H."/>
            <person name="Turgeon B."/>
            <person name="Goodwin S."/>
            <person name="Spatafora J."/>
            <person name="Crous P."/>
            <person name="Grigoriev I."/>
        </authorList>
    </citation>
    <scope>NUCLEOTIDE SEQUENCE</scope>
    <source>
        <strain evidence="4">CBS 130266</strain>
    </source>
</reference>
<dbReference type="GO" id="GO:0003697">
    <property type="term" value="F:single-stranded DNA binding"/>
    <property type="evidence" value="ECO:0007669"/>
    <property type="project" value="InterPro"/>
</dbReference>
<feature type="region of interest" description="Disordered" evidence="3">
    <location>
        <begin position="131"/>
        <end position="151"/>
    </location>
</feature>
<dbReference type="Gene3D" id="2.40.50.140">
    <property type="entry name" value="Nucleic acid-binding proteins"/>
    <property type="match status" value="1"/>
</dbReference>
<organism evidence="4 5">
    <name type="scientific">Tothia fuscella</name>
    <dbReference type="NCBI Taxonomy" id="1048955"/>
    <lineage>
        <taxon>Eukaryota</taxon>
        <taxon>Fungi</taxon>
        <taxon>Dikarya</taxon>
        <taxon>Ascomycota</taxon>
        <taxon>Pezizomycotina</taxon>
        <taxon>Dothideomycetes</taxon>
        <taxon>Pleosporomycetidae</taxon>
        <taxon>Venturiales</taxon>
        <taxon>Cylindrosympodiaceae</taxon>
        <taxon>Tothia</taxon>
    </lineage>
</organism>
<keyword evidence="1 2" id="KW-0238">DNA-binding</keyword>
<gene>
    <name evidence="4" type="ORF">EJ08DRAFT_656966</name>
</gene>
<dbReference type="Proteomes" id="UP000800235">
    <property type="component" value="Unassembled WGS sequence"/>
</dbReference>
<dbReference type="EMBL" id="MU007015">
    <property type="protein sequence ID" value="KAF2434738.1"/>
    <property type="molecule type" value="Genomic_DNA"/>
</dbReference>
<evidence type="ECO:0000256" key="2">
    <source>
        <dbReference type="PROSITE-ProRule" id="PRU00252"/>
    </source>
</evidence>
<dbReference type="OrthoDB" id="1078367at2759"/>
<evidence type="ECO:0000313" key="4">
    <source>
        <dbReference type="EMBL" id="KAF2434738.1"/>
    </source>
</evidence>
<sequence length="151" mass="16656">MSSTSVFRSLYRPVFAGASHSFSSTSRASFAKMQVIGRLAAAPELVNTSTGKDLVKYSVASSYGPKDNEKTSWWRVVNFQPAGPQRDYVLGLEKGTLVHLDADAQLQSYTDADGKNRSGLNLIQRDIQVLSRPKNRQPMEEETEERQAASA</sequence>
<dbReference type="InterPro" id="IPR012340">
    <property type="entry name" value="NA-bd_OB-fold"/>
</dbReference>
<dbReference type="Pfam" id="PF00436">
    <property type="entry name" value="SSB"/>
    <property type="match status" value="1"/>
</dbReference>
<dbReference type="PROSITE" id="PS50935">
    <property type="entry name" value="SSB"/>
    <property type="match status" value="1"/>
</dbReference>
<dbReference type="AlphaFoldDB" id="A0A9P4U375"/>
<evidence type="ECO:0000256" key="1">
    <source>
        <dbReference type="ARBA" id="ARBA00023125"/>
    </source>
</evidence>
<comment type="caution">
    <text evidence="4">The sequence shown here is derived from an EMBL/GenBank/DDBJ whole genome shotgun (WGS) entry which is preliminary data.</text>
</comment>
<accession>A0A9P4U375</accession>
<dbReference type="InterPro" id="IPR000424">
    <property type="entry name" value="Primosome_PriB/ssb"/>
</dbReference>
<proteinExistence type="predicted"/>
<name>A0A9P4U375_9PEZI</name>
<evidence type="ECO:0000256" key="3">
    <source>
        <dbReference type="SAM" id="MobiDB-lite"/>
    </source>
</evidence>
<dbReference type="CDD" id="cd04496">
    <property type="entry name" value="SSB_OBF"/>
    <property type="match status" value="1"/>
</dbReference>
<protein>
    <submittedName>
        <fullName evidence="4">SsDNA binding protein</fullName>
    </submittedName>
</protein>
<evidence type="ECO:0000313" key="5">
    <source>
        <dbReference type="Proteomes" id="UP000800235"/>
    </source>
</evidence>
<dbReference type="SUPFAM" id="SSF50249">
    <property type="entry name" value="Nucleic acid-binding proteins"/>
    <property type="match status" value="1"/>
</dbReference>